<evidence type="ECO:0000313" key="3">
    <source>
        <dbReference type="EMBL" id="RGB96096.1"/>
    </source>
</evidence>
<evidence type="ECO:0000313" key="4">
    <source>
        <dbReference type="Proteomes" id="UP000250550"/>
    </source>
</evidence>
<accession>A0A329UTT2</accession>
<protein>
    <submittedName>
        <fullName evidence="1">Uncharacterized protein</fullName>
    </submittedName>
</protein>
<dbReference type="AlphaFoldDB" id="A0A329UTT2"/>
<evidence type="ECO:0000313" key="6">
    <source>
        <dbReference type="Proteomes" id="UP000260783"/>
    </source>
</evidence>
<reference evidence="1 4" key="1">
    <citation type="submission" date="2018-02" db="EMBL/GenBank/DDBJ databases">
        <title>Complete genome sequencing of Faecalibacterium prausnitzii strains isolated from the human gut.</title>
        <authorList>
            <person name="Fitzgerald B.C."/>
            <person name="Shkoporov A.N."/>
            <person name="Ross P.R."/>
            <person name="Hill C."/>
        </authorList>
    </citation>
    <scope>NUCLEOTIDE SEQUENCE [LARGE SCALE GENOMIC DNA]</scope>
    <source>
        <strain evidence="1 4">APC924/119</strain>
    </source>
</reference>
<gene>
    <name evidence="1" type="ORF">C4N21_06900</name>
    <name evidence="3" type="ORF">DWZ04_10485</name>
    <name evidence="2" type="ORF">DWZ25_08430</name>
</gene>
<dbReference type="EMBL" id="QVEW01000011">
    <property type="protein sequence ID" value="RGB96096.1"/>
    <property type="molecule type" value="Genomic_DNA"/>
</dbReference>
<dbReference type="EMBL" id="PRLF01000007">
    <property type="protein sequence ID" value="RAW65432.1"/>
    <property type="molecule type" value="Genomic_DNA"/>
</dbReference>
<dbReference type="Proteomes" id="UP000250550">
    <property type="component" value="Unassembled WGS sequence"/>
</dbReference>
<evidence type="ECO:0000313" key="2">
    <source>
        <dbReference type="EMBL" id="RGB85521.1"/>
    </source>
</evidence>
<dbReference type="EMBL" id="QVES01000008">
    <property type="protein sequence ID" value="RGB85521.1"/>
    <property type="molecule type" value="Genomic_DNA"/>
</dbReference>
<proteinExistence type="predicted"/>
<evidence type="ECO:0000313" key="5">
    <source>
        <dbReference type="Proteomes" id="UP000260782"/>
    </source>
</evidence>
<evidence type="ECO:0000313" key="1">
    <source>
        <dbReference type="EMBL" id="RAW65432.1"/>
    </source>
</evidence>
<name>A0A329UTT2_9FIRM</name>
<dbReference type="Proteomes" id="UP000260782">
    <property type="component" value="Unassembled WGS sequence"/>
</dbReference>
<comment type="caution">
    <text evidence="1">The sequence shown here is derived from an EMBL/GenBank/DDBJ whole genome shotgun (WGS) entry which is preliminary data.</text>
</comment>
<organism evidence="1 4">
    <name type="scientific">Faecalibacterium prausnitzii</name>
    <dbReference type="NCBI Taxonomy" id="853"/>
    <lineage>
        <taxon>Bacteria</taxon>
        <taxon>Bacillati</taxon>
        <taxon>Bacillota</taxon>
        <taxon>Clostridia</taxon>
        <taxon>Eubacteriales</taxon>
        <taxon>Oscillospiraceae</taxon>
        <taxon>Faecalibacterium</taxon>
    </lineage>
</organism>
<sequence length="68" mass="7989">MMDYFILVINKDEHITSSEFALNYDGARSDCGMKVDLYSLCGKLTRAASDYYHSNKELFEFFQYQLIQ</sequence>
<dbReference type="Proteomes" id="UP000260783">
    <property type="component" value="Unassembled WGS sequence"/>
</dbReference>
<reference evidence="5 6" key="2">
    <citation type="submission" date="2018-08" db="EMBL/GenBank/DDBJ databases">
        <title>A genome reference for cultivated species of the human gut microbiota.</title>
        <authorList>
            <person name="Zou Y."/>
            <person name="Xue W."/>
            <person name="Luo G."/>
        </authorList>
    </citation>
    <scope>NUCLEOTIDE SEQUENCE [LARGE SCALE GENOMIC DNA]</scope>
    <source>
        <strain evidence="3 6">AF29-11BH</strain>
        <strain evidence="2 5">AF31-14AC</strain>
    </source>
</reference>